<evidence type="ECO:0000256" key="3">
    <source>
        <dbReference type="SAM" id="MobiDB-lite"/>
    </source>
</evidence>
<dbReference type="InterPro" id="IPR013783">
    <property type="entry name" value="Ig-like_fold"/>
</dbReference>
<dbReference type="SUPFAM" id="SSF50965">
    <property type="entry name" value="Galactose oxidase, central domain"/>
    <property type="match status" value="2"/>
</dbReference>
<proteinExistence type="predicted"/>
<evidence type="ECO:0000313" key="7">
    <source>
        <dbReference type="Proteomes" id="UP000035579"/>
    </source>
</evidence>
<reference evidence="5 7" key="1">
    <citation type="submission" date="2015-05" db="EMBL/GenBank/DDBJ databases">
        <title>Genome assembly of Archangium gephyra DSM 2261.</title>
        <authorList>
            <person name="Sharma G."/>
            <person name="Subramanian S."/>
        </authorList>
    </citation>
    <scope>NUCLEOTIDE SEQUENCE [LARGE SCALE GENOMIC DNA]</scope>
    <source>
        <strain evidence="5 7">DSM 2261</strain>
    </source>
</reference>
<organism evidence="5 7">
    <name type="scientific">Archangium gephyra</name>
    <dbReference type="NCBI Taxonomy" id="48"/>
    <lineage>
        <taxon>Bacteria</taxon>
        <taxon>Pseudomonadati</taxon>
        <taxon>Myxococcota</taxon>
        <taxon>Myxococcia</taxon>
        <taxon>Myxococcales</taxon>
        <taxon>Cystobacterineae</taxon>
        <taxon>Archangiaceae</taxon>
        <taxon>Archangium</taxon>
    </lineage>
</organism>
<feature type="domain" description="Bacterial Ig-like" evidence="4">
    <location>
        <begin position="1079"/>
        <end position="1158"/>
    </location>
</feature>
<dbReference type="InterPro" id="IPR011043">
    <property type="entry name" value="Gal_Oxase/kelch_b-propeller"/>
</dbReference>
<name>A0AAC8QDA4_9BACT</name>
<dbReference type="InterPro" id="IPR037293">
    <property type="entry name" value="Gal_Oxidase_central_sf"/>
</dbReference>
<feature type="domain" description="Bacterial Ig-like" evidence="4">
    <location>
        <begin position="1176"/>
        <end position="1250"/>
    </location>
</feature>
<feature type="domain" description="Bacterial Ig-like" evidence="4">
    <location>
        <begin position="1266"/>
        <end position="1334"/>
    </location>
</feature>
<evidence type="ECO:0000256" key="1">
    <source>
        <dbReference type="ARBA" id="ARBA00022441"/>
    </source>
</evidence>
<dbReference type="PANTHER" id="PTHR46344:SF27">
    <property type="entry name" value="KELCH REPEAT SUPERFAMILY PROTEIN"/>
    <property type="match status" value="1"/>
</dbReference>
<accession>A0AAC8QDA4</accession>
<dbReference type="Pfam" id="PF19077">
    <property type="entry name" value="Big_13"/>
    <property type="match status" value="5"/>
</dbReference>
<dbReference type="SMART" id="SM00612">
    <property type="entry name" value="Kelch"/>
    <property type="match status" value="11"/>
</dbReference>
<dbReference type="RefSeq" id="WP_082175482.1">
    <property type="nucleotide sequence ID" value="NZ_CP011509.1"/>
</dbReference>
<reference evidence="6 8" key="2">
    <citation type="submission" date="2018-08" db="EMBL/GenBank/DDBJ databases">
        <title>Genomic Encyclopedia of Archaeal and Bacterial Type Strains, Phase II (KMG-II): from individual species to whole genera.</title>
        <authorList>
            <person name="Goeker M."/>
        </authorList>
    </citation>
    <scope>NUCLEOTIDE SEQUENCE [LARGE SCALE GENOMIC DNA]</scope>
    <source>
        <strain evidence="6 8">DSM 2261</strain>
    </source>
</reference>
<keyword evidence="2" id="KW-0677">Repeat</keyword>
<dbReference type="Pfam" id="PF24681">
    <property type="entry name" value="Kelch_KLHDC2_KLHL20_DRC7"/>
    <property type="match status" value="2"/>
</dbReference>
<protein>
    <submittedName>
        <fullName evidence="5">Branched-chain amino acid ABC transporter, amino acid-binding protein</fullName>
    </submittedName>
    <submittedName>
        <fullName evidence="6">Delta-60 repeat protein</fullName>
    </submittedName>
</protein>
<dbReference type="Gene3D" id="2.130.10.80">
    <property type="entry name" value="Galactose oxidase/kelch, beta-propeller"/>
    <property type="match status" value="4"/>
</dbReference>
<dbReference type="InterPro" id="IPR015915">
    <property type="entry name" value="Kelch-typ_b-propeller"/>
</dbReference>
<dbReference type="Proteomes" id="UP000035579">
    <property type="component" value="Chromosome"/>
</dbReference>
<dbReference type="SUPFAM" id="SSF117281">
    <property type="entry name" value="Kelch motif"/>
    <property type="match status" value="1"/>
</dbReference>
<feature type="domain" description="Bacterial Ig-like" evidence="4">
    <location>
        <begin position="991"/>
        <end position="1067"/>
    </location>
</feature>
<dbReference type="NCBIfam" id="NF033510">
    <property type="entry name" value="Ca_tandemer"/>
    <property type="match status" value="5"/>
</dbReference>
<dbReference type="InterPro" id="IPR006652">
    <property type="entry name" value="Kelch_1"/>
</dbReference>
<dbReference type="InterPro" id="IPR044016">
    <property type="entry name" value="Big_13"/>
</dbReference>
<dbReference type="KEGG" id="age:AA314_06734"/>
<dbReference type="PROSITE" id="PS51257">
    <property type="entry name" value="PROKAR_LIPOPROTEIN"/>
    <property type="match status" value="1"/>
</dbReference>
<evidence type="ECO:0000313" key="6">
    <source>
        <dbReference type="EMBL" id="REG35806.1"/>
    </source>
</evidence>
<feature type="region of interest" description="Disordered" evidence="3">
    <location>
        <begin position="1160"/>
        <end position="1182"/>
    </location>
</feature>
<keyword evidence="8" id="KW-1185">Reference proteome</keyword>
<dbReference type="Proteomes" id="UP000256345">
    <property type="component" value="Unassembled WGS sequence"/>
</dbReference>
<dbReference type="Gene3D" id="2.120.10.80">
    <property type="entry name" value="Kelch-type beta propeller"/>
    <property type="match status" value="2"/>
</dbReference>
<gene>
    <name evidence="5" type="ORF">AA314_06734</name>
    <name evidence="6" type="ORF">ATI61_102179</name>
</gene>
<dbReference type="EMBL" id="QUMU01000002">
    <property type="protein sequence ID" value="REG35806.1"/>
    <property type="molecule type" value="Genomic_DNA"/>
</dbReference>
<evidence type="ECO:0000313" key="5">
    <source>
        <dbReference type="EMBL" id="AKJ05108.1"/>
    </source>
</evidence>
<keyword evidence="1" id="KW-0880">Kelch repeat</keyword>
<feature type="domain" description="Bacterial Ig-like" evidence="4">
    <location>
        <begin position="902"/>
        <end position="978"/>
    </location>
</feature>
<dbReference type="Gene3D" id="2.60.40.10">
    <property type="entry name" value="Immunoglobulins"/>
    <property type="match status" value="5"/>
</dbReference>
<dbReference type="EMBL" id="CP011509">
    <property type="protein sequence ID" value="AKJ05108.1"/>
    <property type="molecule type" value="Genomic_DNA"/>
</dbReference>
<evidence type="ECO:0000313" key="8">
    <source>
        <dbReference type="Proteomes" id="UP000256345"/>
    </source>
</evidence>
<dbReference type="PANTHER" id="PTHR46344">
    <property type="entry name" value="OS02G0202900 PROTEIN"/>
    <property type="match status" value="1"/>
</dbReference>
<sequence length="1376" mass="145046">MTSISRHGMGAVAWLAMASALLWLACGQVPQGGDEVPQSEGMESQALLSEGWLITGSMHERRMEHTATLLPDGKVLVVGGTNKTEKSGGTTVYNSTEVYDPGTGQWSLTGNLNVARHAHTATLLLDGKVLVAGGADNDGNPLESTEVYDPGTGQWSLTGNLNVARRAHTATLLLDGRVLVVGGTNSKYSTSSDYVSALNSAELYDPVSNSWTHVDALMKKPRTDHTATRLQNGKVVVIGGRNTTEELDSAEVFDPTSKTWEVKGGLILASFNHSATLLPDGKVLVVGGQFKSPLDPGCHDSRHRSELYDAEDGVARYAHDMGEERTQHTATLLPSSKVLIAGGAYMNVIKRLDNSKETTECLVKPFYLAEISDGGIYSDAGMERADYINTPRTKHTTTLLPNGKVLVTGGRFQNAVYNSAELYDPGAGQWSPTQEPPFKNRLQHTATLLPNGKVLIAGGQNTSRAPLQSVAEYNPYADAGTDAGQWAERGSLNHARHSHTATLLPNGKVLIAGGQGTSGVPLQNVAEYNTDADVDAGVDAGQWAERGSLNHARYSHTATLLPGGKVLVAGGQGTSSDGGVIALASTEVYDPGTGQWAVSGLLNHARYAHTATQLPGGKVLVAGGLDTSGNSLNQVEIYDPSTLQWTRVDQPLRQARYDHSATLLPDGKVLVVGGRDISGAPLTSAEVYDPEWRQWVSTGALKQARFQHTTTLLLSGKVLVAGGQGDSATMLPSEVYDPGTGRWSATHSLNEARTHHTATLLTSGQVLVTGGGDVGVEIYEDTGAQQQWRPVIKPLDTRSRGDELIISGSGLRGLSEASSGTNQNSATNFPLVSLMSVEGGALTRLKIEGSISNTTLTLQMPDLPNGYYILSVMTNAIHGGQLMQVKGPPLAAPVVTAPGIFVNVSRPSISGTAEAGRRITVWLDETVIGTTMADEEGAWSFTPATSLAEGIRRAKATATDAMGIVSPFSGEHSFTVDTVHPVAPVVTVPGNSVNTTTPTMGGTAEPGSTVTVWLDGAAVGTIVTHEGNWSLTSDRVLDPGPHEVSVTAVDAAGNLSAHSAIHRFEIDLTPPVAPMVTEPDRLITGLNPVIAGTAEPGSTVRVWLDGAEAGETPATKDGKWFFRPDNVLNEGRHVVLATTMDAAGNLSASSVPISFELDSTAPERPNVTEPRFGTSINDPQPTIRGTAEAEIVVTVTLNGKTVSTVTDKMGNWSFTLDTPLGHGSYSVKALAWDAAGNDSAPSALHIFEVDLIPPEAPKVSGPGAVVTTHQPIISGIAERDSAVNVWVDGKRAETVRSNGNGDWSYVPANGLAGGSHNVFATATDEAGNTSQTSAMHPFFIQRSHYGWSCSSAPDFPASWALLTLALALHRRRLRSP</sequence>
<evidence type="ECO:0000256" key="2">
    <source>
        <dbReference type="ARBA" id="ARBA00022737"/>
    </source>
</evidence>
<evidence type="ECO:0000259" key="4">
    <source>
        <dbReference type="Pfam" id="PF19077"/>
    </source>
</evidence>